<dbReference type="EMBL" id="JARJCM010000024">
    <property type="protein sequence ID" value="KAJ7039976.1"/>
    <property type="molecule type" value="Genomic_DNA"/>
</dbReference>
<dbReference type="AlphaFoldDB" id="A0AAD6T560"/>
<evidence type="ECO:0008006" key="3">
    <source>
        <dbReference type="Google" id="ProtNLM"/>
    </source>
</evidence>
<organism evidence="1 2">
    <name type="scientific">Mycena alexandri</name>
    <dbReference type="NCBI Taxonomy" id="1745969"/>
    <lineage>
        <taxon>Eukaryota</taxon>
        <taxon>Fungi</taxon>
        <taxon>Dikarya</taxon>
        <taxon>Basidiomycota</taxon>
        <taxon>Agaricomycotina</taxon>
        <taxon>Agaricomycetes</taxon>
        <taxon>Agaricomycetidae</taxon>
        <taxon>Agaricales</taxon>
        <taxon>Marasmiineae</taxon>
        <taxon>Mycenaceae</taxon>
        <taxon>Mycena</taxon>
    </lineage>
</organism>
<accession>A0AAD6T560</accession>
<keyword evidence="2" id="KW-1185">Reference proteome</keyword>
<comment type="caution">
    <text evidence="1">The sequence shown here is derived from an EMBL/GenBank/DDBJ whole genome shotgun (WGS) entry which is preliminary data.</text>
</comment>
<proteinExistence type="predicted"/>
<protein>
    <recommendedName>
        <fullName evidence="3">Reverse transcriptase zinc-binding domain-containing protein</fullName>
    </recommendedName>
</protein>
<sequence length="58" mass="6733">KSTTCFLYKSMHRAHHIGKYWLHIPQNEERATCTYCPGVMESLDHILLKCQSPGQTEI</sequence>
<feature type="non-terminal residue" evidence="1">
    <location>
        <position position="1"/>
    </location>
</feature>
<gene>
    <name evidence="1" type="ORF">C8F04DRAFT_948886</name>
</gene>
<reference evidence="1" key="1">
    <citation type="submission" date="2023-03" db="EMBL/GenBank/DDBJ databases">
        <title>Massive genome expansion in bonnet fungi (Mycena s.s.) driven by repeated elements and novel gene families across ecological guilds.</title>
        <authorList>
            <consortium name="Lawrence Berkeley National Laboratory"/>
            <person name="Harder C.B."/>
            <person name="Miyauchi S."/>
            <person name="Viragh M."/>
            <person name="Kuo A."/>
            <person name="Thoen E."/>
            <person name="Andreopoulos B."/>
            <person name="Lu D."/>
            <person name="Skrede I."/>
            <person name="Drula E."/>
            <person name="Henrissat B."/>
            <person name="Morin E."/>
            <person name="Kohler A."/>
            <person name="Barry K."/>
            <person name="LaButti K."/>
            <person name="Morin E."/>
            <person name="Salamov A."/>
            <person name="Lipzen A."/>
            <person name="Mereny Z."/>
            <person name="Hegedus B."/>
            <person name="Baldrian P."/>
            <person name="Stursova M."/>
            <person name="Weitz H."/>
            <person name="Taylor A."/>
            <person name="Grigoriev I.V."/>
            <person name="Nagy L.G."/>
            <person name="Martin F."/>
            <person name="Kauserud H."/>
        </authorList>
    </citation>
    <scope>NUCLEOTIDE SEQUENCE</scope>
    <source>
        <strain evidence="1">CBHHK200</strain>
    </source>
</reference>
<evidence type="ECO:0000313" key="1">
    <source>
        <dbReference type="EMBL" id="KAJ7039976.1"/>
    </source>
</evidence>
<evidence type="ECO:0000313" key="2">
    <source>
        <dbReference type="Proteomes" id="UP001218188"/>
    </source>
</evidence>
<name>A0AAD6T560_9AGAR</name>
<dbReference type="Proteomes" id="UP001218188">
    <property type="component" value="Unassembled WGS sequence"/>
</dbReference>